<reference evidence="2" key="1">
    <citation type="submission" date="2016-11" db="UniProtKB">
        <authorList>
            <consortium name="WormBaseParasite"/>
        </authorList>
    </citation>
    <scope>IDENTIFICATION</scope>
    <source>
        <strain evidence="2">KR3021</strain>
    </source>
</reference>
<accession>A0AC35TVM4</accession>
<evidence type="ECO:0000313" key="1">
    <source>
        <dbReference type="Proteomes" id="UP000095286"/>
    </source>
</evidence>
<evidence type="ECO:0000313" key="2">
    <source>
        <dbReference type="WBParaSite" id="RSKR_0000482600.1"/>
    </source>
</evidence>
<sequence length="231" mass="26078">MASGIRDTLCNLGPLGIPRPTIKGFNFVKTRGTIGFYKTIRAEGEKYGVSIKPQGPRRSLLPSSDFWNQGKAGAESEPVKENNNNEKVNNFNLANVNEMADQVDQIKLQEKNNLKDYSNAVYARPQKYSSPKMTSIEETSYSTPECPEPDYDSEPETSSTDSSSYEKESPKPFVHPRSSINPRPNYCDQGMAQFMGSKKYNVHDLPPLPRKHVWPPAHYFNQQQSTLIQKL</sequence>
<protein>
    <submittedName>
        <fullName evidence="2">NADH-ubiquinone oxidoreductase 9 kDa subunit</fullName>
    </submittedName>
</protein>
<dbReference type="WBParaSite" id="RSKR_0000482600.1">
    <property type="protein sequence ID" value="RSKR_0000482600.1"/>
    <property type="gene ID" value="RSKR_0000482600"/>
</dbReference>
<dbReference type="Proteomes" id="UP000095286">
    <property type="component" value="Unplaced"/>
</dbReference>
<organism evidence="1 2">
    <name type="scientific">Rhabditophanes sp. KR3021</name>
    <dbReference type="NCBI Taxonomy" id="114890"/>
    <lineage>
        <taxon>Eukaryota</taxon>
        <taxon>Metazoa</taxon>
        <taxon>Ecdysozoa</taxon>
        <taxon>Nematoda</taxon>
        <taxon>Chromadorea</taxon>
        <taxon>Rhabditida</taxon>
        <taxon>Tylenchina</taxon>
        <taxon>Panagrolaimomorpha</taxon>
        <taxon>Strongyloidoidea</taxon>
        <taxon>Alloionematidae</taxon>
        <taxon>Rhabditophanes</taxon>
    </lineage>
</organism>
<name>A0AC35TVM4_9BILA</name>
<proteinExistence type="predicted"/>